<protein>
    <recommendedName>
        <fullName evidence="4">DUF2992 domain-containing protein</fullName>
    </recommendedName>
</protein>
<comment type="caution">
    <text evidence="2">The sequence shown here is derived from an EMBL/GenBank/DDBJ whole genome shotgun (WGS) entry which is preliminary data.</text>
</comment>
<evidence type="ECO:0000256" key="1">
    <source>
        <dbReference type="SAM" id="MobiDB-lite"/>
    </source>
</evidence>
<evidence type="ECO:0000313" key="3">
    <source>
        <dbReference type="Proteomes" id="UP000295681"/>
    </source>
</evidence>
<dbReference type="InterPro" id="IPR016787">
    <property type="entry name" value="UCP021328"/>
</dbReference>
<dbReference type="InterPro" id="IPR023795">
    <property type="entry name" value="Serpin_CS"/>
</dbReference>
<keyword evidence="3" id="KW-1185">Reference proteome</keyword>
<evidence type="ECO:0008006" key="4">
    <source>
        <dbReference type="Google" id="ProtNLM"/>
    </source>
</evidence>
<proteinExistence type="predicted"/>
<dbReference type="RefSeq" id="WP_089998632.1">
    <property type="nucleotide sequence ID" value="NZ_PUFI01000014.1"/>
</dbReference>
<dbReference type="AlphaFoldDB" id="A0A4R5N9K3"/>
<dbReference type="Proteomes" id="UP000295681">
    <property type="component" value="Unassembled WGS sequence"/>
</dbReference>
<dbReference type="PIRSF" id="PIRSF021328">
    <property type="entry name" value="UCP021328"/>
    <property type="match status" value="1"/>
</dbReference>
<evidence type="ECO:0000313" key="2">
    <source>
        <dbReference type="EMBL" id="TDG68340.1"/>
    </source>
</evidence>
<gene>
    <name evidence="2" type="ORF">C5L23_000646</name>
</gene>
<reference evidence="2 3" key="1">
    <citation type="journal article" date="2019" name="Appl. Microbiol. Biotechnol.">
        <title>Uncovering carbohydrate metabolism through a genotype-phenotype association study of 56 lactic acid bacteria genomes.</title>
        <authorList>
            <person name="Buron-Moles G."/>
            <person name="Chailyan A."/>
            <person name="Dolejs I."/>
            <person name="Forster J."/>
            <person name="Miks M.H."/>
        </authorList>
    </citation>
    <scope>NUCLEOTIDE SEQUENCE [LARGE SCALE GENOMIC DNA]</scope>
    <source>
        <strain evidence="2 3">ATCC 700006</strain>
    </source>
</reference>
<feature type="compositionally biased region" description="Basic residues" evidence="1">
    <location>
        <begin position="132"/>
        <end position="142"/>
    </location>
</feature>
<dbReference type="PROSITE" id="PS00284">
    <property type="entry name" value="SERPIN"/>
    <property type="match status" value="1"/>
</dbReference>
<dbReference type="EMBL" id="PUFI01000014">
    <property type="protein sequence ID" value="TDG68340.1"/>
    <property type="molecule type" value="Genomic_DNA"/>
</dbReference>
<name>A0A4R5N9K3_9LACO</name>
<organism evidence="2 3">
    <name type="scientific">Leuconostoc fallax</name>
    <dbReference type="NCBI Taxonomy" id="1251"/>
    <lineage>
        <taxon>Bacteria</taxon>
        <taxon>Bacillati</taxon>
        <taxon>Bacillota</taxon>
        <taxon>Bacilli</taxon>
        <taxon>Lactobacillales</taxon>
        <taxon>Lactobacillaceae</taxon>
        <taxon>Leuconostoc</taxon>
    </lineage>
</organism>
<dbReference type="Pfam" id="PF11208">
    <property type="entry name" value="DUF2992"/>
    <property type="match status" value="1"/>
</dbReference>
<accession>A0A4R5N9K3</accession>
<feature type="region of interest" description="Disordered" evidence="1">
    <location>
        <begin position="109"/>
        <end position="142"/>
    </location>
</feature>
<sequence length="142" mass="16650">MHQNNNSLSLTIIFDQPFYVGIFERKTGDVYEVSKINLGTSEPRDSLIYELLIENWHHVRFNTVNIANNEQIQKKVNPKRMQRLAKKALKSGLSTKAQEAVKLAQTAKKLEKRKHKSLRNQEIKEQRYLLSQKKKSEKHRGH</sequence>